<evidence type="ECO:0000313" key="10">
    <source>
        <dbReference type="EMBL" id="AXX90381.1"/>
    </source>
</evidence>
<dbReference type="AlphaFoldDB" id="A0AAD0SRI6"/>
<dbReference type="SUPFAM" id="SSF46894">
    <property type="entry name" value="C-terminal effector domain of the bipartite response regulators"/>
    <property type="match status" value="1"/>
</dbReference>
<dbReference type="PROSITE" id="PS50110">
    <property type="entry name" value="RESPONSE_REGULATORY"/>
    <property type="match status" value="1"/>
</dbReference>
<evidence type="ECO:0000256" key="5">
    <source>
        <dbReference type="ARBA" id="ARBA00023163"/>
    </source>
</evidence>
<feature type="modified residue" description="4-aspartylphosphate" evidence="6">
    <location>
        <position position="61"/>
    </location>
</feature>
<dbReference type="PANTHER" id="PTHR48111:SF1">
    <property type="entry name" value="TWO-COMPONENT RESPONSE REGULATOR ORR33"/>
    <property type="match status" value="1"/>
</dbReference>
<dbReference type="InterPro" id="IPR039420">
    <property type="entry name" value="WalR-like"/>
</dbReference>
<dbReference type="Gene3D" id="1.10.10.10">
    <property type="entry name" value="Winged helix-like DNA-binding domain superfamily/Winged helix DNA-binding domain"/>
    <property type="match status" value="1"/>
</dbReference>
<dbReference type="GO" id="GO:0032993">
    <property type="term" value="C:protein-DNA complex"/>
    <property type="evidence" value="ECO:0007669"/>
    <property type="project" value="TreeGrafter"/>
</dbReference>
<proteinExistence type="predicted"/>
<sequence>MYLNLKILKKMSMLLIEDDEELQDNLYQTLSIFFKKVILAKNGMEGIEKLKSHKIDMIISDYVMPIMDGEEFCRYLRKNNYNIPVTIISNYYEKEKLIKLIDLELTNYLLKPISYNELIDCLKNMLKRIDKLSLNDFQINYDINYNFLTKELINNKKNTQYKLSKSEIILLELLLNNPNSIISIETIQSHLSPNEIKSEQAIKNIIHRLRLKIGKDNIQNIQSLGYSFRKEI</sequence>
<dbReference type="InterPro" id="IPR001867">
    <property type="entry name" value="OmpR/PhoB-type_DNA-bd"/>
</dbReference>
<protein>
    <submittedName>
        <fullName evidence="10">Two-component system response regulator</fullName>
    </submittedName>
</protein>
<dbReference type="InterPro" id="IPR001789">
    <property type="entry name" value="Sig_transdc_resp-reg_receiver"/>
</dbReference>
<reference evidence="10 11" key="1">
    <citation type="submission" date="2018-08" db="EMBL/GenBank/DDBJ databases">
        <title>Complete genome of the Arcobacter suis type strain LMG 26152.</title>
        <authorList>
            <person name="Miller W.G."/>
            <person name="Yee E."/>
            <person name="Bono J.L."/>
        </authorList>
    </citation>
    <scope>NUCLEOTIDE SEQUENCE [LARGE SCALE GENOMIC DNA]</scope>
    <source>
        <strain evidence="10 11">CECT 7833</strain>
    </source>
</reference>
<evidence type="ECO:0000259" key="9">
    <source>
        <dbReference type="PROSITE" id="PS51755"/>
    </source>
</evidence>
<evidence type="ECO:0000256" key="2">
    <source>
        <dbReference type="ARBA" id="ARBA00023012"/>
    </source>
</evidence>
<dbReference type="KEGG" id="asui:ASUIS_1918"/>
<accession>A0AAD0SRI6</accession>
<dbReference type="GO" id="GO:0000156">
    <property type="term" value="F:phosphorelay response regulator activity"/>
    <property type="evidence" value="ECO:0007669"/>
    <property type="project" value="TreeGrafter"/>
</dbReference>
<organism evidence="10 11">
    <name type="scientific">Arcobacter suis CECT 7833</name>
    <dbReference type="NCBI Taxonomy" id="663365"/>
    <lineage>
        <taxon>Bacteria</taxon>
        <taxon>Pseudomonadati</taxon>
        <taxon>Campylobacterota</taxon>
        <taxon>Epsilonproteobacteria</taxon>
        <taxon>Campylobacterales</taxon>
        <taxon>Arcobacteraceae</taxon>
        <taxon>Arcobacter</taxon>
    </lineage>
</organism>
<evidence type="ECO:0000256" key="1">
    <source>
        <dbReference type="ARBA" id="ARBA00022553"/>
    </source>
</evidence>
<keyword evidence="2" id="KW-0902">Two-component regulatory system</keyword>
<keyword evidence="1 6" id="KW-0597">Phosphoprotein</keyword>
<dbReference type="InterPro" id="IPR036388">
    <property type="entry name" value="WH-like_DNA-bd_sf"/>
</dbReference>
<keyword evidence="5" id="KW-0804">Transcription</keyword>
<dbReference type="PANTHER" id="PTHR48111">
    <property type="entry name" value="REGULATOR OF RPOS"/>
    <property type="match status" value="1"/>
</dbReference>
<feature type="DNA-binding region" description="OmpR/PhoB-type" evidence="7">
    <location>
        <begin position="134"/>
        <end position="230"/>
    </location>
</feature>
<dbReference type="GO" id="GO:0005829">
    <property type="term" value="C:cytosol"/>
    <property type="evidence" value="ECO:0007669"/>
    <property type="project" value="TreeGrafter"/>
</dbReference>
<evidence type="ECO:0000313" key="11">
    <source>
        <dbReference type="Proteomes" id="UP000263040"/>
    </source>
</evidence>
<dbReference type="SMART" id="SM00448">
    <property type="entry name" value="REC"/>
    <property type="match status" value="1"/>
</dbReference>
<dbReference type="Gene3D" id="3.40.50.2300">
    <property type="match status" value="1"/>
</dbReference>
<evidence type="ECO:0000256" key="6">
    <source>
        <dbReference type="PROSITE-ProRule" id="PRU00169"/>
    </source>
</evidence>
<feature type="domain" description="Response regulatory" evidence="8">
    <location>
        <begin position="12"/>
        <end position="126"/>
    </location>
</feature>
<name>A0AAD0SRI6_9BACT</name>
<dbReference type="Pfam" id="PF00486">
    <property type="entry name" value="Trans_reg_C"/>
    <property type="match status" value="1"/>
</dbReference>
<dbReference type="Pfam" id="PF00072">
    <property type="entry name" value="Response_reg"/>
    <property type="match status" value="1"/>
</dbReference>
<dbReference type="PROSITE" id="PS51755">
    <property type="entry name" value="OMPR_PHOB"/>
    <property type="match status" value="1"/>
</dbReference>
<dbReference type="CDD" id="cd00156">
    <property type="entry name" value="REC"/>
    <property type="match status" value="1"/>
</dbReference>
<feature type="domain" description="OmpR/PhoB-type" evidence="9">
    <location>
        <begin position="134"/>
        <end position="230"/>
    </location>
</feature>
<dbReference type="EMBL" id="CP032100">
    <property type="protein sequence ID" value="AXX90381.1"/>
    <property type="molecule type" value="Genomic_DNA"/>
</dbReference>
<evidence type="ECO:0000256" key="3">
    <source>
        <dbReference type="ARBA" id="ARBA00023015"/>
    </source>
</evidence>
<keyword evidence="3" id="KW-0805">Transcription regulation</keyword>
<evidence type="ECO:0000256" key="7">
    <source>
        <dbReference type="PROSITE-ProRule" id="PRU01091"/>
    </source>
</evidence>
<dbReference type="InterPro" id="IPR016032">
    <property type="entry name" value="Sig_transdc_resp-reg_C-effctor"/>
</dbReference>
<dbReference type="Proteomes" id="UP000263040">
    <property type="component" value="Chromosome"/>
</dbReference>
<dbReference type="SUPFAM" id="SSF52172">
    <property type="entry name" value="CheY-like"/>
    <property type="match status" value="1"/>
</dbReference>
<dbReference type="SMART" id="SM00862">
    <property type="entry name" value="Trans_reg_C"/>
    <property type="match status" value="1"/>
</dbReference>
<evidence type="ECO:0000259" key="8">
    <source>
        <dbReference type="PROSITE" id="PS50110"/>
    </source>
</evidence>
<evidence type="ECO:0000256" key="4">
    <source>
        <dbReference type="ARBA" id="ARBA00023125"/>
    </source>
</evidence>
<dbReference type="GO" id="GO:0006355">
    <property type="term" value="P:regulation of DNA-templated transcription"/>
    <property type="evidence" value="ECO:0007669"/>
    <property type="project" value="InterPro"/>
</dbReference>
<dbReference type="InterPro" id="IPR011006">
    <property type="entry name" value="CheY-like_superfamily"/>
</dbReference>
<gene>
    <name evidence="10" type="ORF">ASUIS_1918</name>
</gene>
<dbReference type="GO" id="GO:0000976">
    <property type="term" value="F:transcription cis-regulatory region binding"/>
    <property type="evidence" value="ECO:0007669"/>
    <property type="project" value="TreeGrafter"/>
</dbReference>
<keyword evidence="4 7" id="KW-0238">DNA-binding</keyword>
<keyword evidence="11" id="KW-1185">Reference proteome</keyword>